<organism evidence="1">
    <name type="scientific">marine metagenome</name>
    <dbReference type="NCBI Taxonomy" id="408172"/>
    <lineage>
        <taxon>unclassified sequences</taxon>
        <taxon>metagenomes</taxon>
        <taxon>ecological metagenomes</taxon>
    </lineage>
</organism>
<protein>
    <recommendedName>
        <fullName evidence="2">Translation initiation factor IF-2</fullName>
    </recommendedName>
</protein>
<dbReference type="InterPro" id="IPR009000">
    <property type="entry name" value="Transl_B-barrel_sf"/>
</dbReference>
<evidence type="ECO:0000313" key="1">
    <source>
        <dbReference type="EMBL" id="SVD18136.1"/>
    </source>
</evidence>
<gene>
    <name evidence="1" type="ORF">METZ01_LOCUS370990</name>
</gene>
<evidence type="ECO:0008006" key="2">
    <source>
        <dbReference type="Google" id="ProtNLM"/>
    </source>
</evidence>
<accession>A0A382T7U9</accession>
<proteinExistence type="predicted"/>
<dbReference type="AlphaFoldDB" id="A0A382T7U9"/>
<dbReference type="Gene3D" id="2.40.30.10">
    <property type="entry name" value="Translation factors"/>
    <property type="match status" value="1"/>
</dbReference>
<name>A0A382T7U9_9ZZZZ</name>
<dbReference type="EMBL" id="UINC01134537">
    <property type="protein sequence ID" value="SVD18136.1"/>
    <property type="molecule type" value="Genomic_DNA"/>
</dbReference>
<reference evidence="1" key="1">
    <citation type="submission" date="2018-05" db="EMBL/GenBank/DDBJ databases">
        <authorList>
            <person name="Lanie J.A."/>
            <person name="Ng W.-L."/>
            <person name="Kazmierczak K.M."/>
            <person name="Andrzejewski T.M."/>
            <person name="Davidsen T.M."/>
            <person name="Wayne K.J."/>
            <person name="Tettelin H."/>
            <person name="Glass J.I."/>
            <person name="Rusch D."/>
            <person name="Podicherti R."/>
            <person name="Tsui H.-C.T."/>
            <person name="Winkler M.E."/>
        </authorList>
    </citation>
    <scope>NUCLEOTIDE SEQUENCE</scope>
</reference>
<dbReference type="SUPFAM" id="SSF50447">
    <property type="entry name" value="Translation proteins"/>
    <property type="match status" value="1"/>
</dbReference>
<sequence length="53" mass="5993">VVIYQGKIASIRRFKDDVKEVAAGYECGISIDKFQDIKLGDIIEPFIMEEITS</sequence>
<feature type="non-terminal residue" evidence="1">
    <location>
        <position position="1"/>
    </location>
</feature>